<dbReference type="InterPro" id="IPR013702">
    <property type="entry name" value="FIST_domain_N"/>
</dbReference>
<dbReference type="Proteomes" id="UP001279860">
    <property type="component" value="Unassembled WGS sequence"/>
</dbReference>
<dbReference type="PANTHER" id="PTHR40252:SF2">
    <property type="entry name" value="BLR0328 PROTEIN"/>
    <property type="match status" value="1"/>
</dbReference>
<dbReference type="SMART" id="SM01204">
    <property type="entry name" value="FIST_C"/>
    <property type="match status" value="1"/>
</dbReference>
<protein>
    <submittedName>
        <fullName evidence="3">FIST N-terminal domain-containing protein</fullName>
    </submittedName>
</protein>
<reference evidence="3 4" key="1">
    <citation type="submission" date="2023-11" db="EMBL/GenBank/DDBJ databases">
        <title>Plant-associative lifestyle of Vibrio porteresiae and its evolutionary dynamics.</title>
        <authorList>
            <person name="Rameshkumar N."/>
            <person name="Kirti K."/>
        </authorList>
    </citation>
    <scope>NUCLEOTIDE SEQUENCE [LARGE SCALE GENOMIC DNA]</scope>
    <source>
        <strain evidence="3 4">MSSRF7</strain>
    </source>
</reference>
<dbReference type="InterPro" id="IPR019494">
    <property type="entry name" value="FIST_C"/>
</dbReference>
<evidence type="ECO:0000259" key="1">
    <source>
        <dbReference type="SMART" id="SM00897"/>
    </source>
</evidence>
<dbReference type="Pfam" id="PF10442">
    <property type="entry name" value="FIST_C"/>
    <property type="match status" value="1"/>
</dbReference>
<keyword evidence="4" id="KW-1185">Reference proteome</keyword>
<dbReference type="EMBL" id="JAWRCP010000001">
    <property type="protein sequence ID" value="MDW6092934.1"/>
    <property type="molecule type" value="Genomic_DNA"/>
</dbReference>
<gene>
    <name evidence="3" type="ORF">SBX64_10275</name>
</gene>
<feature type="domain" description="FIST" evidence="1">
    <location>
        <begin position="33"/>
        <end position="230"/>
    </location>
</feature>
<organism evidence="3 4">
    <name type="scientific">Vibrio rhizosphaerae</name>
    <dbReference type="NCBI Taxonomy" id="398736"/>
    <lineage>
        <taxon>Bacteria</taxon>
        <taxon>Pseudomonadati</taxon>
        <taxon>Pseudomonadota</taxon>
        <taxon>Gammaproteobacteria</taxon>
        <taxon>Vibrionales</taxon>
        <taxon>Vibrionaceae</taxon>
        <taxon>Vibrio</taxon>
    </lineage>
</organism>
<dbReference type="Pfam" id="PF08495">
    <property type="entry name" value="FIST"/>
    <property type="match status" value="1"/>
</dbReference>
<feature type="domain" description="FIST C-domain" evidence="2">
    <location>
        <begin position="231"/>
        <end position="378"/>
    </location>
</feature>
<sequence length="402" mass="44274">MNGGKVQFLTQVSQMMDPVAAVSSLVASLERSQLRGIFFYYTEEYSPEILWQELTRQLPNVAIVGCSSYQGIMTEKGYFHGPAVALMAVHHDTCTFGTGFAEFANYATINDAVQQAIHQALQHAQRCGEVPDLIVLHAIPGYEEEIIAAIDDVFGMSVPIIGGSAADNFIQQRWSVMTDKGWSGNAIAVQLCFPLSTVATGFCAGYSPTECVGTITKSRGRLLEEIDHEPAIDVYKAWISDHANQMISDEYFHQHMTSFPLGRIAGQIYEQPYYKLTHPRQMTEQGGLELFANVEVGQEVTLMTGSREQLVNRAARVLKEASAKNYTHSEILGAISIFCAGAMARLGSDIQRVHKQMCEQLNGKPFICPFTYGEQGQFVGGENAHGNLMISSAILYQPESFS</sequence>
<accession>A0ABU4IU69</accession>
<evidence type="ECO:0000313" key="4">
    <source>
        <dbReference type="Proteomes" id="UP001279860"/>
    </source>
</evidence>
<comment type="caution">
    <text evidence="3">The sequence shown here is derived from an EMBL/GenBank/DDBJ whole genome shotgun (WGS) entry which is preliminary data.</text>
</comment>
<dbReference type="PANTHER" id="PTHR40252">
    <property type="entry name" value="BLR0328 PROTEIN"/>
    <property type="match status" value="1"/>
</dbReference>
<proteinExistence type="predicted"/>
<evidence type="ECO:0000313" key="3">
    <source>
        <dbReference type="EMBL" id="MDW6092934.1"/>
    </source>
</evidence>
<name>A0ABU4IU69_9VIBR</name>
<evidence type="ECO:0000259" key="2">
    <source>
        <dbReference type="SMART" id="SM01204"/>
    </source>
</evidence>
<dbReference type="SMART" id="SM00897">
    <property type="entry name" value="FIST"/>
    <property type="match status" value="1"/>
</dbReference>